<dbReference type="PROSITE" id="PS50818">
    <property type="entry name" value="INTEIN_C_TER"/>
    <property type="match status" value="1"/>
</dbReference>
<evidence type="ECO:0000256" key="2">
    <source>
        <dbReference type="ARBA" id="ARBA00023000"/>
    </source>
</evidence>
<dbReference type="STRING" id="1797593.A3A65_01915"/>
<accession>A0A1G1W1U5</accession>
<dbReference type="InterPro" id="IPR037284">
    <property type="entry name" value="SUF_FeS_clus_asmbl_SufBD_sf"/>
</dbReference>
<dbReference type="Proteomes" id="UP000176723">
    <property type="component" value="Unassembled WGS sequence"/>
</dbReference>
<dbReference type="PROSITE" id="PS50819">
    <property type="entry name" value="INTEIN_ENDONUCLEASE"/>
    <property type="match status" value="1"/>
</dbReference>
<dbReference type="InterPro" id="IPR006141">
    <property type="entry name" value="Intein_N"/>
</dbReference>
<organism evidence="5 6">
    <name type="scientific">Candidatus Chisholmbacteria bacterium RIFCSPLOWO2_01_FULL_49_14</name>
    <dbReference type="NCBI Taxonomy" id="1797593"/>
    <lineage>
        <taxon>Bacteria</taxon>
        <taxon>Candidatus Chisholmiibacteriota</taxon>
    </lineage>
</organism>
<dbReference type="SUPFAM" id="SSF55608">
    <property type="entry name" value="Homing endonucleases"/>
    <property type="match status" value="1"/>
</dbReference>
<evidence type="ECO:0000313" key="5">
    <source>
        <dbReference type="EMBL" id="OGY21603.1"/>
    </source>
</evidence>
<reference evidence="5 6" key="1">
    <citation type="journal article" date="2016" name="Nat. Commun.">
        <title>Thousands of microbial genomes shed light on interconnected biogeochemical processes in an aquifer system.</title>
        <authorList>
            <person name="Anantharaman K."/>
            <person name="Brown C.T."/>
            <person name="Hug L.A."/>
            <person name="Sharon I."/>
            <person name="Castelle C.J."/>
            <person name="Probst A.J."/>
            <person name="Thomas B.C."/>
            <person name="Singh A."/>
            <person name="Wilkins M.J."/>
            <person name="Karaoz U."/>
            <person name="Brodie E.L."/>
            <person name="Williams K.H."/>
            <person name="Hubbard S.S."/>
            <person name="Banfield J.F."/>
        </authorList>
    </citation>
    <scope>NUCLEOTIDE SEQUENCE [LARGE SCALE GENOMIC DNA]</scope>
</reference>
<dbReference type="InterPro" id="IPR036844">
    <property type="entry name" value="Hint_dom_sf"/>
</dbReference>
<name>A0A1G1W1U5_9BACT</name>
<dbReference type="PRINTS" id="PR00379">
    <property type="entry name" value="INTEIN"/>
</dbReference>
<keyword evidence="1" id="KW-0068">Autocatalytic cleavage</keyword>
<dbReference type="InterPro" id="IPR030934">
    <property type="entry name" value="Intein_C"/>
</dbReference>
<dbReference type="GO" id="GO:0016226">
    <property type="term" value="P:iron-sulfur cluster assembly"/>
    <property type="evidence" value="ECO:0007669"/>
    <property type="project" value="InterPro"/>
</dbReference>
<sequence length="885" mass="100735">MSRFAPIQPVRHHPSQFRQAYQYGFAKSTDQYVYMSKPGLSAHVVGEISHYKSEPTWMLEFRLKALRMFEEKPTPTWGGDLEQINYDLIRYYLRPTDKQVRRWKDVPPEIKNTFDRLGIPEAERKALSGVKAQYDCLTSDSAVFTNQGVKRILDIKPGDYVYSLSEKTFLLERQKVLGLAFKGKRKIYKVTTQGGREIRVTANHPFFSLVHYKKKDKKRGRYKKEWRYLSQLREGDLVALAVDFPDHGRPYRLPKIQKPIVKVQSHNQFGAHELDISRWYADLKFPAETDEELMWLLGFYIGDGFLGGKGKHSKGRYMRVELAIPDSEQQLREEVSRVVERLFHYKIITSDKDRVKLNSVQFVQLIEKLGLSGNAHTKRIPDWIFSLPRSQRLSFIGGYFDADGNIRKASTHKNLVFTSVSKELLHNLKLLAISCGLNPSHIWDFSSLQTYKGKKYRRSGFRIQISGDIESVDSRLERKRRLFGRRKYVHRFKTAKGTVFYKHTSDHIGFAKILSIEEKGMEPVYDIEVDGFHNFVADGFIVHNSEIVYGSIKKILEKQGVIFLGMDEGLKKHEDLVVEYFGKLIPPGDNKLAALNSAVWSGGSFVYVPPGVHVTLPLQAYFRINAPNAGQFERTLIIADEGSSVHYVEGCTAPAYSSESLHSAVVEIFVKRGARVQYTTVQNWYKTVYNLVTKRAWVEEEGEMIWTDFNMGSKLTMKYPSFILAGRGARGETLSMAMAGPGQHQDTGSKATHLAPHTTSTIVSKSISRGGGRTSYRGLVTVGPNAYGSRSRVVCDALLLDPQSRSDTYPTNRILTNDVSLEHEATVSKIGEEQLFYLMSRGLSEEEASKMIVSGFVEPLIKKLPLEYAVEMNRLIDMEMEGSVG</sequence>
<dbReference type="InterPro" id="IPR055346">
    <property type="entry name" value="Fe-S_cluster_assembly_SufBD"/>
</dbReference>
<protein>
    <submittedName>
        <fullName evidence="5">Fe-S cluster assembly protein SufB</fullName>
    </submittedName>
</protein>
<dbReference type="InterPro" id="IPR010231">
    <property type="entry name" value="SUF_FeS_clus_asmbl_SufB"/>
</dbReference>
<dbReference type="GO" id="GO:0004519">
    <property type="term" value="F:endonuclease activity"/>
    <property type="evidence" value="ECO:0007669"/>
    <property type="project" value="InterPro"/>
</dbReference>
<dbReference type="Gene3D" id="2.170.16.10">
    <property type="entry name" value="Hedgehog/Intein (Hint) domain"/>
    <property type="match status" value="2"/>
</dbReference>
<dbReference type="SMART" id="SM00306">
    <property type="entry name" value="HintN"/>
    <property type="match status" value="1"/>
</dbReference>
<dbReference type="InterPro" id="IPR000825">
    <property type="entry name" value="SUF_FeS_clus_asmbl_SufBD_core"/>
</dbReference>
<dbReference type="InterPro" id="IPR003587">
    <property type="entry name" value="Hint_dom_N"/>
</dbReference>
<dbReference type="NCBIfam" id="TIGR01445">
    <property type="entry name" value="intein_Nterm"/>
    <property type="match status" value="1"/>
</dbReference>
<dbReference type="InterPro" id="IPR006142">
    <property type="entry name" value="INTEIN"/>
</dbReference>
<gene>
    <name evidence="5" type="ORF">A3A65_01915</name>
</gene>
<evidence type="ECO:0000259" key="4">
    <source>
        <dbReference type="PROSITE" id="PS50819"/>
    </source>
</evidence>
<dbReference type="InterPro" id="IPR004042">
    <property type="entry name" value="Intein_endonuc_central"/>
</dbReference>
<dbReference type="SMART" id="SM00305">
    <property type="entry name" value="HintC"/>
    <property type="match status" value="1"/>
</dbReference>
<dbReference type="GO" id="GO:0016539">
    <property type="term" value="P:intein-mediated protein splicing"/>
    <property type="evidence" value="ECO:0007669"/>
    <property type="project" value="InterPro"/>
</dbReference>
<dbReference type="SUPFAM" id="SSF51294">
    <property type="entry name" value="Hedgehog/intein (Hint) domain"/>
    <property type="match status" value="1"/>
</dbReference>
<evidence type="ECO:0000313" key="6">
    <source>
        <dbReference type="Proteomes" id="UP000176723"/>
    </source>
</evidence>
<dbReference type="InterPro" id="IPR027434">
    <property type="entry name" value="Homing_endonucl"/>
</dbReference>
<dbReference type="SUPFAM" id="SSF101960">
    <property type="entry name" value="Stabilizer of iron transporter SufD"/>
    <property type="match status" value="2"/>
</dbReference>
<evidence type="ECO:0000256" key="1">
    <source>
        <dbReference type="ARBA" id="ARBA00022813"/>
    </source>
</evidence>
<dbReference type="NCBIfam" id="TIGR01980">
    <property type="entry name" value="sufB"/>
    <property type="match status" value="1"/>
</dbReference>
<proteinExistence type="inferred from homology"/>
<comment type="similarity">
    <text evidence="3">Belongs to the iron-sulfur cluster assembly SufBD family.</text>
</comment>
<dbReference type="Pfam" id="PF14528">
    <property type="entry name" value="LAGLIDADG_3"/>
    <property type="match status" value="1"/>
</dbReference>
<dbReference type="Pfam" id="PF14890">
    <property type="entry name" value="Intein_splicing"/>
    <property type="match status" value="1"/>
</dbReference>
<dbReference type="PROSITE" id="PS50817">
    <property type="entry name" value="INTEIN_N_TER"/>
    <property type="match status" value="1"/>
</dbReference>
<feature type="domain" description="DOD-type homing endonuclease" evidence="4">
    <location>
        <begin position="296"/>
        <end position="437"/>
    </location>
</feature>
<evidence type="ECO:0000256" key="3">
    <source>
        <dbReference type="ARBA" id="ARBA00043967"/>
    </source>
</evidence>
<dbReference type="InterPro" id="IPR004860">
    <property type="entry name" value="LAGLIDADG_dom"/>
</dbReference>
<dbReference type="CDD" id="cd00081">
    <property type="entry name" value="Hint"/>
    <property type="match status" value="2"/>
</dbReference>
<comment type="caution">
    <text evidence="5">The sequence shown here is derived from an EMBL/GenBank/DDBJ whole genome shotgun (WGS) entry which is preliminary data.</text>
</comment>
<keyword evidence="2" id="KW-0651">Protein splicing</keyword>
<dbReference type="InterPro" id="IPR003586">
    <property type="entry name" value="Hint_dom_C"/>
</dbReference>
<dbReference type="PANTHER" id="PTHR30508:SF1">
    <property type="entry name" value="UPF0051 PROTEIN ABCI8, CHLOROPLASTIC-RELATED"/>
    <property type="match status" value="1"/>
</dbReference>
<dbReference type="EMBL" id="MHCL01000009">
    <property type="protein sequence ID" value="OGY21603.1"/>
    <property type="molecule type" value="Genomic_DNA"/>
</dbReference>
<dbReference type="Pfam" id="PF01458">
    <property type="entry name" value="SUFBD_core"/>
    <property type="match status" value="1"/>
</dbReference>
<dbReference type="Gene3D" id="3.10.28.10">
    <property type="entry name" value="Homing endonucleases"/>
    <property type="match status" value="1"/>
</dbReference>
<dbReference type="NCBIfam" id="TIGR01443">
    <property type="entry name" value="intein_Cterm"/>
    <property type="match status" value="1"/>
</dbReference>
<dbReference type="PANTHER" id="PTHR30508">
    <property type="entry name" value="FES CLUSTER ASSEMBLY PROTEIN SUF"/>
    <property type="match status" value="1"/>
</dbReference>
<dbReference type="AlphaFoldDB" id="A0A1G1W1U5"/>